<reference evidence="2" key="1">
    <citation type="journal article" date="2022" name="bioRxiv">
        <title>Sequencing and chromosome-scale assembly of the giantPleurodeles waltlgenome.</title>
        <authorList>
            <person name="Brown T."/>
            <person name="Elewa A."/>
            <person name="Iarovenko S."/>
            <person name="Subramanian E."/>
            <person name="Araus A.J."/>
            <person name="Petzold A."/>
            <person name="Susuki M."/>
            <person name="Suzuki K.-i.T."/>
            <person name="Hayashi T."/>
            <person name="Toyoda A."/>
            <person name="Oliveira C."/>
            <person name="Osipova E."/>
            <person name="Leigh N.D."/>
            <person name="Simon A."/>
            <person name="Yun M.H."/>
        </authorList>
    </citation>
    <scope>NUCLEOTIDE SEQUENCE</scope>
    <source>
        <strain evidence="2">20211129_DDA</strain>
        <tissue evidence="2">Liver</tissue>
    </source>
</reference>
<dbReference type="PROSITE" id="PS51390">
    <property type="entry name" value="WAP"/>
    <property type="match status" value="2"/>
</dbReference>
<dbReference type="PANTHER" id="PTHR19441">
    <property type="entry name" value="WHEY ACDIC PROTEIN WAP"/>
    <property type="match status" value="1"/>
</dbReference>
<dbReference type="InterPro" id="IPR008197">
    <property type="entry name" value="WAP_dom"/>
</dbReference>
<name>A0AAV7N6C8_PLEWA</name>
<dbReference type="SUPFAM" id="SSF57256">
    <property type="entry name" value="Elafin-like"/>
    <property type="match status" value="2"/>
</dbReference>
<sequence>MVVGLFLGTYPGETRATFEAERPGVCPPIIGMVLEACSDLCKVDADCPDTIRKCCKTGCNGMSCKVPNEKPGECPVVKEAGTEDCADKKLCTSDSACAESLKCCTSSCGGYHCQTPEGSHTTMKLEEAATIPSGAAAPQETTTVVPHVMN</sequence>
<dbReference type="EMBL" id="JANPWB010000013">
    <property type="protein sequence ID" value="KAJ1109863.1"/>
    <property type="molecule type" value="Genomic_DNA"/>
</dbReference>
<dbReference type="Gene3D" id="4.10.75.10">
    <property type="entry name" value="Elafin-like"/>
    <property type="match status" value="2"/>
</dbReference>
<evidence type="ECO:0000313" key="3">
    <source>
        <dbReference type="Proteomes" id="UP001066276"/>
    </source>
</evidence>
<feature type="domain" description="WAP" evidence="1">
    <location>
        <begin position="67"/>
        <end position="117"/>
    </location>
</feature>
<protein>
    <recommendedName>
        <fullName evidence="1">WAP domain-containing protein</fullName>
    </recommendedName>
</protein>
<comment type="caution">
    <text evidence="2">The sequence shown here is derived from an EMBL/GenBank/DDBJ whole genome shotgun (WGS) entry which is preliminary data.</text>
</comment>
<dbReference type="AlphaFoldDB" id="A0AAV7N6C8"/>
<accession>A0AAV7N6C8</accession>
<dbReference type="GO" id="GO:0004867">
    <property type="term" value="F:serine-type endopeptidase inhibitor activity"/>
    <property type="evidence" value="ECO:0007669"/>
    <property type="project" value="TreeGrafter"/>
</dbReference>
<dbReference type="Proteomes" id="UP001066276">
    <property type="component" value="Chromosome 9"/>
</dbReference>
<organism evidence="2 3">
    <name type="scientific">Pleurodeles waltl</name>
    <name type="common">Iberian ribbed newt</name>
    <dbReference type="NCBI Taxonomy" id="8319"/>
    <lineage>
        <taxon>Eukaryota</taxon>
        <taxon>Metazoa</taxon>
        <taxon>Chordata</taxon>
        <taxon>Craniata</taxon>
        <taxon>Vertebrata</taxon>
        <taxon>Euteleostomi</taxon>
        <taxon>Amphibia</taxon>
        <taxon>Batrachia</taxon>
        <taxon>Caudata</taxon>
        <taxon>Salamandroidea</taxon>
        <taxon>Salamandridae</taxon>
        <taxon>Pleurodelinae</taxon>
        <taxon>Pleurodeles</taxon>
    </lineage>
</organism>
<dbReference type="Pfam" id="PF00095">
    <property type="entry name" value="WAP"/>
    <property type="match status" value="2"/>
</dbReference>
<dbReference type="SMART" id="SM00217">
    <property type="entry name" value="WAP"/>
    <property type="match status" value="2"/>
</dbReference>
<evidence type="ECO:0000313" key="2">
    <source>
        <dbReference type="EMBL" id="KAJ1109863.1"/>
    </source>
</evidence>
<feature type="domain" description="WAP" evidence="1">
    <location>
        <begin position="19"/>
        <end position="65"/>
    </location>
</feature>
<dbReference type="PANTHER" id="PTHR19441:SF95">
    <property type="entry name" value="PERLWAPIN ISOFORM X1"/>
    <property type="match status" value="1"/>
</dbReference>
<dbReference type="InterPro" id="IPR036645">
    <property type="entry name" value="Elafin-like_sf"/>
</dbReference>
<gene>
    <name evidence="2" type="ORF">NDU88_007220</name>
</gene>
<evidence type="ECO:0000259" key="1">
    <source>
        <dbReference type="PROSITE" id="PS51390"/>
    </source>
</evidence>
<proteinExistence type="predicted"/>
<dbReference type="InterPro" id="IPR050514">
    <property type="entry name" value="WAP_four-disulfide_core"/>
</dbReference>
<keyword evidence="3" id="KW-1185">Reference proteome</keyword>
<dbReference type="GO" id="GO:0005615">
    <property type="term" value="C:extracellular space"/>
    <property type="evidence" value="ECO:0007669"/>
    <property type="project" value="TreeGrafter"/>
</dbReference>